<dbReference type="OrthoDB" id="9803432at2"/>
<protein>
    <submittedName>
        <fullName evidence="2">Exodeoxyribonuclease V</fullName>
    </submittedName>
</protein>
<evidence type="ECO:0000259" key="1">
    <source>
        <dbReference type="Pfam" id="PF13538"/>
    </source>
</evidence>
<dbReference type="Proteomes" id="UP000223527">
    <property type="component" value="Unassembled WGS sequence"/>
</dbReference>
<evidence type="ECO:0000313" key="3">
    <source>
        <dbReference type="Proteomes" id="UP000223527"/>
    </source>
</evidence>
<dbReference type="SUPFAM" id="SSF52540">
    <property type="entry name" value="P-loop containing nucleoside triphosphate hydrolases"/>
    <property type="match status" value="1"/>
</dbReference>
<dbReference type="Gene3D" id="3.40.50.300">
    <property type="entry name" value="P-loop containing nucleotide triphosphate hydrolases"/>
    <property type="match status" value="2"/>
</dbReference>
<dbReference type="EMBL" id="PDNU01000035">
    <property type="protein sequence ID" value="PHK93859.1"/>
    <property type="molecule type" value="Genomic_DNA"/>
</dbReference>
<dbReference type="AlphaFoldDB" id="A0A2C7A7A3"/>
<keyword evidence="3" id="KW-1185">Reference proteome</keyword>
<gene>
    <name evidence="2" type="ORF">CR162_16445</name>
</gene>
<feature type="domain" description="UvrD-like helicase C-terminal" evidence="1">
    <location>
        <begin position="391"/>
        <end position="438"/>
    </location>
</feature>
<proteinExistence type="predicted"/>
<accession>A0A2C7A7A3</accession>
<dbReference type="InterPro" id="IPR027417">
    <property type="entry name" value="P-loop_NTPase"/>
</dbReference>
<comment type="caution">
    <text evidence="2">The sequence shown here is derived from an EMBL/GenBank/DDBJ whole genome shotgun (WGS) entry which is preliminary data.</text>
</comment>
<sequence>MSDITPSDTQHRAIAAIKRWYQNDTEQQQVFRLFGYAGTGKSTVLRFALEELGLEHQRGSEDGEACVPGVVTATFTGKAALVLRRKGTPARTIHSLIYSVIEATEEEVEAAEKKIEAAIAEARRLSGFERTTAEATIEAMRQAVADMKRPRFALNPKSDAAHARLIVLDEVSMVGAEMARDLMSFGKPILVLGDPGQLPPIQGEGAFTKDPPDIMLTEIHRQEAESAIIRLATMARQGEPIGFGRYDDHVWKMRKLDVTPEQALRGGQVICGMNATRLQLNNAMRRAAGFEGGWLPTGPDEKIICLKNQNDLGLINGMFLTLSDIVDEASHYFSAVVTDEDGNRIGPPQADGSRGRLRIYKGHFEDHLAFDKQRHDRDWKLKKGLTEASFGWAITGHKSQGSQWENVVVWDDGLGRTELDRRRWLYTVITRAEQGLVILA</sequence>
<evidence type="ECO:0000313" key="2">
    <source>
        <dbReference type="EMBL" id="PHK93859.1"/>
    </source>
</evidence>
<reference evidence="2 3" key="1">
    <citation type="submission" date="2017-10" db="EMBL/GenBank/DDBJ databases">
        <authorList>
            <person name="Banno H."/>
            <person name="Chua N.-H."/>
        </authorList>
    </citation>
    <scope>NUCLEOTIDE SEQUENCE [LARGE SCALE GENOMIC DNA]</scope>
    <source>
        <strain evidence="2 3">YW11</strain>
    </source>
</reference>
<dbReference type="CDD" id="cd18809">
    <property type="entry name" value="SF1_C_RecD"/>
    <property type="match status" value="1"/>
</dbReference>
<organism evidence="2 3">
    <name type="scientific">Teichococcus rhizosphaerae</name>
    <dbReference type="NCBI Taxonomy" id="1335062"/>
    <lineage>
        <taxon>Bacteria</taxon>
        <taxon>Pseudomonadati</taxon>
        <taxon>Pseudomonadota</taxon>
        <taxon>Alphaproteobacteria</taxon>
        <taxon>Acetobacterales</taxon>
        <taxon>Roseomonadaceae</taxon>
        <taxon>Roseomonas</taxon>
    </lineage>
</organism>
<dbReference type="Pfam" id="PF13604">
    <property type="entry name" value="AAA_30"/>
    <property type="match status" value="1"/>
</dbReference>
<dbReference type="InterPro" id="IPR027785">
    <property type="entry name" value="UvrD-like_helicase_C"/>
</dbReference>
<name>A0A2C7A7A3_9PROT</name>
<dbReference type="RefSeq" id="WP_099096626.1">
    <property type="nucleotide sequence ID" value="NZ_PDNU01000035.1"/>
</dbReference>
<dbReference type="Pfam" id="PF13538">
    <property type="entry name" value="UvrD_C_2"/>
    <property type="match status" value="1"/>
</dbReference>